<dbReference type="InterPro" id="IPR025332">
    <property type="entry name" value="DUF4238"/>
</dbReference>
<feature type="region of interest" description="Disordered" evidence="1">
    <location>
        <begin position="405"/>
        <end position="430"/>
    </location>
</feature>
<organism evidence="2 5">
    <name type="scientific">Thalassospira lucentensis</name>
    <dbReference type="NCBI Taxonomy" id="168935"/>
    <lineage>
        <taxon>Bacteria</taxon>
        <taxon>Pseudomonadati</taxon>
        <taxon>Pseudomonadota</taxon>
        <taxon>Alphaproteobacteria</taxon>
        <taxon>Rhodospirillales</taxon>
        <taxon>Thalassospiraceae</taxon>
        <taxon>Thalassospira</taxon>
    </lineage>
</organism>
<feature type="compositionally biased region" description="Basic and acidic residues" evidence="1">
    <location>
        <begin position="405"/>
        <end position="416"/>
    </location>
</feature>
<evidence type="ECO:0000313" key="2">
    <source>
        <dbReference type="EMBL" id="HBV00457.1"/>
    </source>
</evidence>
<dbReference type="AlphaFoldDB" id="A0A358HZ50"/>
<dbReference type="Proteomes" id="UP000264179">
    <property type="component" value="Unassembled WGS sequence"/>
</dbReference>
<evidence type="ECO:0000313" key="4">
    <source>
        <dbReference type="Proteomes" id="UP000264179"/>
    </source>
</evidence>
<dbReference type="EMBL" id="DPOP01000141">
    <property type="protein sequence ID" value="HCW69045.1"/>
    <property type="molecule type" value="Genomic_DNA"/>
</dbReference>
<comment type="caution">
    <text evidence="2">The sequence shown here is derived from an EMBL/GenBank/DDBJ whole genome shotgun (WGS) entry which is preliminary data.</text>
</comment>
<accession>A0A358HZ50</accession>
<dbReference type="EMBL" id="DOOG01000170">
    <property type="protein sequence ID" value="HBV00457.1"/>
    <property type="molecule type" value="Genomic_DNA"/>
</dbReference>
<protein>
    <recommendedName>
        <fullName evidence="6">DUF4238 domain-containing protein</fullName>
    </recommendedName>
</protein>
<name>A0A358HZ50_9PROT</name>
<dbReference type="Pfam" id="PF14022">
    <property type="entry name" value="DUF4238"/>
    <property type="match status" value="2"/>
</dbReference>
<evidence type="ECO:0000313" key="5">
    <source>
        <dbReference type="Proteomes" id="UP000264753"/>
    </source>
</evidence>
<dbReference type="RefSeq" id="WP_277278562.1">
    <property type="nucleotide sequence ID" value="NZ_DOOG01000170.1"/>
</dbReference>
<reference evidence="4 5" key="1">
    <citation type="journal article" date="2018" name="Nat. Biotechnol.">
        <title>A standardized bacterial taxonomy based on genome phylogeny substantially revises the tree of life.</title>
        <authorList>
            <person name="Parks D.H."/>
            <person name="Chuvochina M."/>
            <person name="Waite D.W."/>
            <person name="Rinke C."/>
            <person name="Skarshewski A."/>
            <person name="Chaumeil P.A."/>
            <person name="Hugenholtz P."/>
        </authorList>
    </citation>
    <scope>NUCLEOTIDE SEQUENCE [LARGE SCALE GENOMIC DNA]</scope>
    <source>
        <strain evidence="2">UBA8707</strain>
        <strain evidence="3">UBA9881</strain>
    </source>
</reference>
<sequence length="430" mass="50542">MSKAGTQYRHNHYVPKWYQKRFLRPDQSKYWYLDLKPETRVSNGVNYQRRGLMHWGPDRCFAQDDLYTVTISGQRFTELEQYFFGEVDTEGKVAIEKLADVEHPAHEMFPQSDLVHYLSVQKLRTPKGLVQLSHASGVRGKASVLDIVYRHQNIFCAVWSECVWQIADASNSPTKFIISDHPVTVYNRDCFPQSKHCIGSHDPDIRFVASHTYFPLSLNKVLILTNLSWARNPYQNPLNVRPNPSFHRPTVFNYLHLNTGRMLSEEEVVEINYITKRRAFRYIASAEQEWLYPERRLKSDHWRKLGDGYLFMSDPRFLTGGGEIVIGFKGGGGAAFDAYGHRPHQDEYMNAKREAQEWDAMQRFKAEWSGIVGPEYRGVPIEWQMHREGREPIRADEFHREELRRDEQYKNRSGEQRRRRQLKRINSGLK</sequence>
<dbReference type="Proteomes" id="UP000264753">
    <property type="component" value="Unassembled WGS sequence"/>
</dbReference>
<evidence type="ECO:0008006" key="6">
    <source>
        <dbReference type="Google" id="ProtNLM"/>
    </source>
</evidence>
<gene>
    <name evidence="2" type="ORF">DEF21_21495</name>
    <name evidence="3" type="ORF">DHR80_17960</name>
</gene>
<evidence type="ECO:0000313" key="3">
    <source>
        <dbReference type="EMBL" id="HCW69045.1"/>
    </source>
</evidence>
<proteinExistence type="predicted"/>
<evidence type="ECO:0000256" key="1">
    <source>
        <dbReference type="SAM" id="MobiDB-lite"/>
    </source>
</evidence>